<dbReference type="PANTHER" id="PTHR40940:SF2">
    <property type="entry name" value="BATD"/>
    <property type="match status" value="1"/>
</dbReference>
<keyword evidence="4" id="KW-1185">Reference proteome</keyword>
<organism evidence="3 4">
    <name type="scientific">Saltatorellus ferox</name>
    <dbReference type="NCBI Taxonomy" id="2528018"/>
    <lineage>
        <taxon>Bacteria</taxon>
        <taxon>Pseudomonadati</taxon>
        <taxon>Planctomycetota</taxon>
        <taxon>Planctomycetia</taxon>
        <taxon>Planctomycetia incertae sedis</taxon>
        <taxon>Saltatorellus</taxon>
    </lineage>
</organism>
<feature type="transmembrane region" description="Helical" evidence="1">
    <location>
        <begin position="484"/>
        <end position="502"/>
    </location>
</feature>
<keyword evidence="1" id="KW-0472">Membrane</keyword>
<dbReference type="Proteomes" id="UP000320390">
    <property type="component" value="Chromosome"/>
</dbReference>
<dbReference type="OrthoDB" id="226310at2"/>
<accession>A0A518EWS7</accession>
<sequence precursor="true">MTFISMPKLLLGASLAFVAAFFVADAAAVALSSSSFSAPAVVTAAQGQTEVEVGLTSGLVKVGEPVAIRITVSRGTGGGQAGGGVKFGLLPEVEGIEFGRPQGAGTSTYMSTDSRGRTVASTKQSYLIEVKPSGAGEYVIPPISLTVDGDVFVRPIEPMQLKIVEDLAASDLLFMERQPLPERVYEGEPYTVEIDWGWDAGLDYEGLNLRIPWYGRQDGVVELETPTSGQVYDFPAGGNARIPVVGLPDVIRDGRKFRAFRLRRRFVATRPGTVEFSRSIFEFAPMPERGSRFIRGRTRSYYRPLDPSSIEVVPVPEKGRPVTWTGAVGSFEAKRSALRRDVDAGEPVDFTIAYAGEGNLEFFPPPDLTRLPAFDRFRVLGVNDEKGAYERVIKYDLVPLDASITEVPPVPLSVFDTKSGTYVELETEPLPIRVTAVESAGDDPFGVKNEVEAPPAVVLRDIEARPVGSSGGARAGGVWRRGPGAGFAFLVLVLSFIGWYLMRRFARAGGDPASVEARRRRGALRALERDLSSSDPRALSAAFESFLGARTGTEPAEWIGRATLSGSDALGLSDELKNEYAGLRRDLDAAVFGGHTEAAPAPGRIRGFARLAVKEGL</sequence>
<reference evidence="3 4" key="1">
    <citation type="submission" date="2019-02" db="EMBL/GenBank/DDBJ databases">
        <title>Deep-cultivation of Planctomycetes and their phenomic and genomic characterization uncovers novel biology.</title>
        <authorList>
            <person name="Wiegand S."/>
            <person name="Jogler M."/>
            <person name="Boedeker C."/>
            <person name="Pinto D."/>
            <person name="Vollmers J."/>
            <person name="Rivas-Marin E."/>
            <person name="Kohn T."/>
            <person name="Peeters S.H."/>
            <person name="Heuer A."/>
            <person name="Rast P."/>
            <person name="Oberbeckmann S."/>
            <person name="Bunk B."/>
            <person name="Jeske O."/>
            <person name="Meyerdierks A."/>
            <person name="Storesund J.E."/>
            <person name="Kallscheuer N."/>
            <person name="Luecker S."/>
            <person name="Lage O.M."/>
            <person name="Pohl T."/>
            <person name="Merkel B.J."/>
            <person name="Hornburger P."/>
            <person name="Mueller R.-W."/>
            <person name="Bruemmer F."/>
            <person name="Labrenz M."/>
            <person name="Spormann A.M."/>
            <person name="Op den Camp H."/>
            <person name="Overmann J."/>
            <person name="Amann R."/>
            <person name="Jetten M.S.M."/>
            <person name="Mascher T."/>
            <person name="Medema M.H."/>
            <person name="Devos D.P."/>
            <person name="Kaster A.-K."/>
            <person name="Ovreas L."/>
            <person name="Rohde M."/>
            <person name="Galperin M.Y."/>
            <person name="Jogler C."/>
        </authorList>
    </citation>
    <scope>NUCLEOTIDE SEQUENCE [LARGE SCALE GENOMIC DNA]</scope>
    <source>
        <strain evidence="3 4">Poly30</strain>
    </source>
</reference>
<gene>
    <name evidence="3" type="ORF">Poly30_40590</name>
</gene>
<dbReference type="AlphaFoldDB" id="A0A518EWS7"/>
<evidence type="ECO:0008006" key="5">
    <source>
        <dbReference type="Google" id="ProtNLM"/>
    </source>
</evidence>
<keyword evidence="1" id="KW-0812">Transmembrane</keyword>
<feature type="chain" id="PRO_5022152303" description="Protein BatD" evidence="2">
    <location>
        <begin position="27"/>
        <end position="617"/>
    </location>
</feature>
<evidence type="ECO:0000256" key="1">
    <source>
        <dbReference type="SAM" id="Phobius"/>
    </source>
</evidence>
<feature type="signal peptide" evidence="2">
    <location>
        <begin position="1"/>
        <end position="26"/>
    </location>
</feature>
<evidence type="ECO:0000313" key="3">
    <source>
        <dbReference type="EMBL" id="QDV08511.1"/>
    </source>
</evidence>
<evidence type="ECO:0000256" key="2">
    <source>
        <dbReference type="SAM" id="SignalP"/>
    </source>
</evidence>
<keyword evidence="1" id="KW-1133">Transmembrane helix</keyword>
<name>A0A518EWS7_9BACT</name>
<dbReference type="EMBL" id="CP036434">
    <property type="protein sequence ID" value="QDV08511.1"/>
    <property type="molecule type" value="Genomic_DNA"/>
</dbReference>
<dbReference type="PANTHER" id="PTHR40940">
    <property type="entry name" value="PROTEIN BATD-RELATED"/>
    <property type="match status" value="1"/>
</dbReference>
<proteinExistence type="predicted"/>
<evidence type="ECO:0000313" key="4">
    <source>
        <dbReference type="Proteomes" id="UP000320390"/>
    </source>
</evidence>
<dbReference type="InterPro" id="IPR025738">
    <property type="entry name" value="BatD"/>
</dbReference>
<keyword evidence="2" id="KW-0732">Signal</keyword>
<protein>
    <recommendedName>
        <fullName evidence="5">Protein BatD</fullName>
    </recommendedName>
</protein>